<dbReference type="OrthoDB" id="1938854at2759"/>
<protein>
    <submittedName>
        <fullName evidence="2">Alpha/beta-Hydrolases superfamily protein</fullName>
    </submittedName>
</protein>
<keyword evidence="2" id="KW-0378">Hydrolase</keyword>
<accession>A0A7J6WXB8</accession>
<keyword evidence="1" id="KW-1133">Transmembrane helix</keyword>
<keyword evidence="1" id="KW-0812">Transmembrane</keyword>
<keyword evidence="3" id="KW-1185">Reference proteome</keyword>
<name>A0A7J6WXB8_THATH</name>
<dbReference type="PANTHER" id="PTHR46086:SF4">
    <property type="entry name" value="ALPHA_BETA-HYDROLASES SUPERFAMILY PROTEIN"/>
    <property type="match status" value="1"/>
</dbReference>
<dbReference type="EMBL" id="JABWDY010009789">
    <property type="protein sequence ID" value="KAF5201160.1"/>
    <property type="molecule type" value="Genomic_DNA"/>
</dbReference>
<proteinExistence type="predicted"/>
<dbReference type="GO" id="GO:0004806">
    <property type="term" value="F:triacylglycerol lipase activity"/>
    <property type="evidence" value="ECO:0007669"/>
    <property type="project" value="InterPro"/>
</dbReference>
<feature type="transmembrane region" description="Helical" evidence="1">
    <location>
        <begin position="72"/>
        <end position="95"/>
    </location>
</feature>
<dbReference type="PANTHER" id="PTHR46086">
    <property type="entry name" value="ALPHA/BETA-HYDROLASES SUPERFAMILY PROTEIN"/>
    <property type="match status" value="1"/>
</dbReference>
<dbReference type="Proteomes" id="UP000554482">
    <property type="component" value="Unassembled WGS sequence"/>
</dbReference>
<reference evidence="2 3" key="1">
    <citation type="submission" date="2020-06" db="EMBL/GenBank/DDBJ databases">
        <title>Transcriptomic and genomic resources for Thalictrum thalictroides and T. hernandezii: Facilitating candidate gene discovery in an emerging model plant lineage.</title>
        <authorList>
            <person name="Arias T."/>
            <person name="Riano-Pachon D.M."/>
            <person name="Di Stilio V.S."/>
        </authorList>
    </citation>
    <scope>NUCLEOTIDE SEQUENCE [LARGE SCALE GENOMIC DNA]</scope>
    <source>
        <strain evidence="3">cv. WT478/WT964</strain>
        <tissue evidence="2">Leaves</tissue>
    </source>
</reference>
<evidence type="ECO:0000313" key="3">
    <source>
        <dbReference type="Proteomes" id="UP000554482"/>
    </source>
</evidence>
<organism evidence="2 3">
    <name type="scientific">Thalictrum thalictroides</name>
    <name type="common">Rue-anemone</name>
    <name type="synonym">Anemone thalictroides</name>
    <dbReference type="NCBI Taxonomy" id="46969"/>
    <lineage>
        <taxon>Eukaryota</taxon>
        <taxon>Viridiplantae</taxon>
        <taxon>Streptophyta</taxon>
        <taxon>Embryophyta</taxon>
        <taxon>Tracheophyta</taxon>
        <taxon>Spermatophyta</taxon>
        <taxon>Magnoliopsida</taxon>
        <taxon>Ranunculales</taxon>
        <taxon>Ranunculaceae</taxon>
        <taxon>Thalictroideae</taxon>
        <taxon>Thalictrum</taxon>
    </lineage>
</organism>
<comment type="caution">
    <text evidence="2">The sequence shown here is derived from an EMBL/GenBank/DDBJ whole genome shotgun (WGS) entry which is preliminary data.</text>
</comment>
<dbReference type="InterPro" id="IPR044819">
    <property type="entry name" value="OBL-like"/>
</dbReference>
<evidence type="ECO:0000256" key="1">
    <source>
        <dbReference type="SAM" id="Phobius"/>
    </source>
</evidence>
<gene>
    <name evidence="2" type="ORF">FRX31_009255</name>
</gene>
<dbReference type="AlphaFoldDB" id="A0A7J6WXB8"/>
<dbReference type="GO" id="GO:0006629">
    <property type="term" value="P:lipid metabolic process"/>
    <property type="evidence" value="ECO:0007669"/>
    <property type="project" value="InterPro"/>
</dbReference>
<evidence type="ECO:0000313" key="2">
    <source>
        <dbReference type="EMBL" id="KAF5201160.1"/>
    </source>
</evidence>
<sequence>MASEEFGDDFMVLKPHEGGSYDLVKLLFSRKTDENSFTDCPTGTHVNEFRRRRLIFISVVAQKMLLSMTKPMAWIGVVFEMWLNCSLSVLLLNLLKGKLVLPDSTSVTFRSTIGNIDKRVDLDKNILYGESRYYGALSIMASKLSYENEAFINNTVTNEWKVIFSIIYLLSIK</sequence>
<keyword evidence="1" id="KW-0472">Membrane</keyword>